<dbReference type="PROSITE" id="PS50994">
    <property type="entry name" value="INTEGRASE"/>
    <property type="match status" value="1"/>
</dbReference>
<dbReference type="InterPro" id="IPR001584">
    <property type="entry name" value="Integrase_cat-core"/>
</dbReference>
<gene>
    <name evidence="3" type="ORF">GCG54_00015285</name>
</gene>
<evidence type="ECO:0000256" key="1">
    <source>
        <dbReference type="ARBA" id="ARBA00022884"/>
    </source>
</evidence>
<dbReference type="EMBL" id="WVTB01000099">
    <property type="protein sequence ID" value="KAF3798303.1"/>
    <property type="molecule type" value="Genomic_DNA"/>
</dbReference>
<reference evidence="3" key="1">
    <citation type="journal article" date="2020" name="Phytopathology">
        <title>Genome sequence and comparative analysis of Colletotrichum gloeosporioides isolated from Liriodendron leaves.</title>
        <authorList>
            <person name="Fu F.F."/>
            <person name="Hao Z."/>
            <person name="Wang P."/>
            <person name="Lu Y."/>
            <person name="Xue L.J."/>
            <person name="Wei G."/>
            <person name="Tian Y."/>
            <person name="Baishi H."/>
            <person name="Xu H."/>
            <person name="Shi J."/>
            <person name="Cheng T."/>
            <person name="Wang G."/>
            <person name="Yi Y."/>
            <person name="Chen J."/>
        </authorList>
    </citation>
    <scope>NUCLEOTIDE SEQUENCE</scope>
    <source>
        <strain evidence="3">Lc1</strain>
    </source>
</reference>
<dbReference type="Gene3D" id="3.30.420.10">
    <property type="entry name" value="Ribonuclease H-like superfamily/Ribonuclease H"/>
    <property type="match status" value="1"/>
</dbReference>
<organism evidence="3 4">
    <name type="scientific">Colletotrichum gloeosporioides</name>
    <name type="common">Anthracnose fungus</name>
    <name type="synonym">Glomerella cingulata</name>
    <dbReference type="NCBI Taxonomy" id="474922"/>
    <lineage>
        <taxon>Eukaryota</taxon>
        <taxon>Fungi</taxon>
        <taxon>Dikarya</taxon>
        <taxon>Ascomycota</taxon>
        <taxon>Pezizomycotina</taxon>
        <taxon>Sordariomycetes</taxon>
        <taxon>Hypocreomycetidae</taxon>
        <taxon>Glomerellales</taxon>
        <taxon>Glomerellaceae</taxon>
        <taxon>Colletotrichum</taxon>
        <taxon>Colletotrichum gloeosporioides species complex</taxon>
    </lineage>
</organism>
<reference evidence="3" key="2">
    <citation type="submission" date="2020-03" db="EMBL/GenBank/DDBJ databases">
        <authorList>
            <person name="Fu F.-F."/>
            <person name="Chen J."/>
        </authorList>
    </citation>
    <scope>NUCLEOTIDE SEQUENCE</scope>
    <source>
        <strain evidence="3">Lc1</strain>
    </source>
</reference>
<dbReference type="Proteomes" id="UP000613401">
    <property type="component" value="Unassembled WGS sequence"/>
</dbReference>
<dbReference type="GO" id="GO:0005634">
    <property type="term" value="C:nucleus"/>
    <property type="evidence" value="ECO:0007669"/>
    <property type="project" value="UniProtKB-ARBA"/>
</dbReference>
<dbReference type="InterPro" id="IPR036397">
    <property type="entry name" value="RNaseH_sf"/>
</dbReference>
<dbReference type="GO" id="GO:0003723">
    <property type="term" value="F:RNA binding"/>
    <property type="evidence" value="ECO:0007669"/>
    <property type="project" value="UniProtKB-KW"/>
</dbReference>
<feature type="domain" description="Integrase catalytic" evidence="2">
    <location>
        <begin position="8"/>
        <end position="170"/>
    </location>
</feature>
<dbReference type="AlphaFoldDB" id="A0A8H4FDD9"/>
<dbReference type="PANTHER" id="PTHR37984:SF5">
    <property type="entry name" value="PROTEIN NYNRIN-LIKE"/>
    <property type="match status" value="1"/>
</dbReference>
<dbReference type="GO" id="GO:0015074">
    <property type="term" value="P:DNA integration"/>
    <property type="evidence" value="ECO:0007669"/>
    <property type="project" value="InterPro"/>
</dbReference>
<dbReference type="GeneID" id="69022390"/>
<dbReference type="InterPro" id="IPR050951">
    <property type="entry name" value="Retrovirus_Pol_polyprotein"/>
</dbReference>
<comment type="caution">
    <text evidence="3">The sequence shown here is derived from an EMBL/GenBank/DDBJ whole genome shotgun (WGS) entry which is preliminary data.</text>
</comment>
<evidence type="ECO:0000259" key="2">
    <source>
        <dbReference type="PROSITE" id="PS50994"/>
    </source>
</evidence>
<keyword evidence="4" id="KW-1185">Reference proteome</keyword>
<dbReference type="InterPro" id="IPR012337">
    <property type="entry name" value="RNaseH-like_sf"/>
</dbReference>
<dbReference type="SUPFAM" id="SSF53098">
    <property type="entry name" value="Ribonuclease H-like"/>
    <property type="match status" value="1"/>
</dbReference>
<evidence type="ECO:0000313" key="3">
    <source>
        <dbReference type="EMBL" id="KAF3798303.1"/>
    </source>
</evidence>
<keyword evidence="1" id="KW-0694">RNA-binding</keyword>
<accession>A0A8H4FDD9</accession>
<evidence type="ECO:0000313" key="4">
    <source>
        <dbReference type="Proteomes" id="UP000613401"/>
    </source>
</evidence>
<name>A0A8H4FDD9_COLGL</name>
<dbReference type="RefSeq" id="XP_045257463.1">
    <property type="nucleotide sequence ID" value="XM_045415094.1"/>
</dbReference>
<dbReference type="PANTHER" id="PTHR37984">
    <property type="entry name" value="PROTEIN CBG26694"/>
    <property type="match status" value="1"/>
</dbReference>
<proteinExistence type="predicted"/>
<sequence length="287" mass="31965">MTELPLSKITAPVQVVGLDHLGPLPRTKTGYTLILVWVDYLSRFLWAIPVKSASALDAASCLEDWMDESGLVPTLLYPDAGGAFTSAEFALKMDKRGVQVQPAPAKAHKSVGMVETHIRILLDVITKSILSRKYEADEWDVNLPRELLKVNTRFIQSLLFTPYEILYGFMPQPPVFAAGSFKVGAEWTPPPESELDEAAIWYVARMEGVRREVADRMSVTAAAQAARHDQRAYQPFRAGDLVMVVQEGKQPKLEPRWRGPFAVKARVGRASYVLEQLDGTPIAHARH</sequence>
<protein>
    <recommendedName>
        <fullName evidence="2">Integrase catalytic domain-containing protein</fullName>
    </recommendedName>
</protein>